<feature type="chain" id="PRO_5018061680" description="Secreted protein" evidence="1">
    <location>
        <begin position="18"/>
        <end position="98"/>
    </location>
</feature>
<keyword evidence="1" id="KW-0732">Signal</keyword>
<dbReference type="AlphaFoldDB" id="A0A3N4I5T3"/>
<name>A0A3N4I5T3_ASCIM</name>
<dbReference type="EMBL" id="ML119680">
    <property type="protein sequence ID" value="RPA81429.1"/>
    <property type="molecule type" value="Genomic_DNA"/>
</dbReference>
<protein>
    <recommendedName>
        <fullName evidence="4">Secreted protein</fullName>
    </recommendedName>
</protein>
<evidence type="ECO:0000313" key="2">
    <source>
        <dbReference type="EMBL" id="RPA81429.1"/>
    </source>
</evidence>
<feature type="signal peptide" evidence="1">
    <location>
        <begin position="1"/>
        <end position="17"/>
    </location>
</feature>
<gene>
    <name evidence="2" type="ORF">BJ508DRAFT_414844</name>
</gene>
<keyword evidence="3" id="KW-1185">Reference proteome</keyword>
<reference evidence="2 3" key="1">
    <citation type="journal article" date="2018" name="Nat. Ecol. Evol.">
        <title>Pezizomycetes genomes reveal the molecular basis of ectomycorrhizal truffle lifestyle.</title>
        <authorList>
            <person name="Murat C."/>
            <person name="Payen T."/>
            <person name="Noel B."/>
            <person name="Kuo A."/>
            <person name="Morin E."/>
            <person name="Chen J."/>
            <person name="Kohler A."/>
            <person name="Krizsan K."/>
            <person name="Balestrini R."/>
            <person name="Da Silva C."/>
            <person name="Montanini B."/>
            <person name="Hainaut M."/>
            <person name="Levati E."/>
            <person name="Barry K.W."/>
            <person name="Belfiori B."/>
            <person name="Cichocki N."/>
            <person name="Clum A."/>
            <person name="Dockter R.B."/>
            <person name="Fauchery L."/>
            <person name="Guy J."/>
            <person name="Iotti M."/>
            <person name="Le Tacon F."/>
            <person name="Lindquist E.A."/>
            <person name="Lipzen A."/>
            <person name="Malagnac F."/>
            <person name="Mello A."/>
            <person name="Molinier V."/>
            <person name="Miyauchi S."/>
            <person name="Poulain J."/>
            <person name="Riccioni C."/>
            <person name="Rubini A."/>
            <person name="Sitrit Y."/>
            <person name="Splivallo R."/>
            <person name="Traeger S."/>
            <person name="Wang M."/>
            <person name="Zifcakova L."/>
            <person name="Wipf D."/>
            <person name="Zambonelli A."/>
            <person name="Paolocci F."/>
            <person name="Nowrousian M."/>
            <person name="Ottonello S."/>
            <person name="Baldrian P."/>
            <person name="Spatafora J.W."/>
            <person name="Henrissat B."/>
            <person name="Nagy L.G."/>
            <person name="Aury J.M."/>
            <person name="Wincker P."/>
            <person name="Grigoriev I.V."/>
            <person name="Bonfante P."/>
            <person name="Martin F.M."/>
        </authorList>
    </citation>
    <scope>NUCLEOTIDE SEQUENCE [LARGE SCALE GENOMIC DNA]</scope>
    <source>
        <strain evidence="2 3">RN42</strain>
    </source>
</reference>
<sequence length="98" mass="9804">MSLPVLLLGALVLMVRAGLRSSSGVETSESTTARVCCTARGLGGREDGGFGKVDVFGGFEWVGGGGDGEVARDGVEGLQDEGGAGLAAAFSGWKGVRN</sequence>
<proteinExistence type="predicted"/>
<evidence type="ECO:0000256" key="1">
    <source>
        <dbReference type="SAM" id="SignalP"/>
    </source>
</evidence>
<organism evidence="2 3">
    <name type="scientific">Ascobolus immersus RN42</name>
    <dbReference type="NCBI Taxonomy" id="1160509"/>
    <lineage>
        <taxon>Eukaryota</taxon>
        <taxon>Fungi</taxon>
        <taxon>Dikarya</taxon>
        <taxon>Ascomycota</taxon>
        <taxon>Pezizomycotina</taxon>
        <taxon>Pezizomycetes</taxon>
        <taxon>Pezizales</taxon>
        <taxon>Ascobolaceae</taxon>
        <taxon>Ascobolus</taxon>
    </lineage>
</organism>
<evidence type="ECO:0000313" key="3">
    <source>
        <dbReference type="Proteomes" id="UP000275078"/>
    </source>
</evidence>
<evidence type="ECO:0008006" key="4">
    <source>
        <dbReference type="Google" id="ProtNLM"/>
    </source>
</evidence>
<dbReference type="Proteomes" id="UP000275078">
    <property type="component" value="Unassembled WGS sequence"/>
</dbReference>
<accession>A0A3N4I5T3</accession>